<dbReference type="EMBL" id="JBHSGB010000001">
    <property type="protein sequence ID" value="MFC4653407.1"/>
    <property type="molecule type" value="Genomic_DNA"/>
</dbReference>
<comment type="caution">
    <text evidence="2">The sequence shown here is derived from an EMBL/GenBank/DDBJ whole genome shotgun (WGS) entry which is preliminary data.</text>
</comment>
<dbReference type="InterPro" id="IPR046524">
    <property type="entry name" value="DUF6701"/>
</dbReference>
<dbReference type="Proteomes" id="UP001595962">
    <property type="component" value="Unassembled WGS sequence"/>
</dbReference>
<evidence type="ECO:0000313" key="2">
    <source>
        <dbReference type="EMBL" id="MFC4653407.1"/>
    </source>
</evidence>
<protein>
    <submittedName>
        <fullName evidence="2">DUF6701 domain-containing protein</fullName>
    </submittedName>
</protein>
<proteinExistence type="predicted"/>
<organism evidence="2 3">
    <name type="scientific">Rheinheimera marina</name>
    <dbReference type="NCBI Taxonomy" id="1774958"/>
    <lineage>
        <taxon>Bacteria</taxon>
        <taxon>Pseudomonadati</taxon>
        <taxon>Pseudomonadota</taxon>
        <taxon>Gammaproteobacteria</taxon>
        <taxon>Chromatiales</taxon>
        <taxon>Chromatiaceae</taxon>
        <taxon>Rheinheimera</taxon>
    </lineage>
</organism>
<sequence>MLSTSNIKILSYSGFDLVNVTLGDSGSTINLEAQGSNITRLTGSTLYGSILGSSNNVRLMTGTVVMGAVNVTGNFQGDGATIYGAVSANNGISASNTTFHSNLSSSNSSITLTGGRVKNNVTVTAQTLTATGTVFEGNITANGNVVLTNATVSGKVTSTANTVKTTNSVIGNGISGYSGIQVTGGTIAGDLRSSCNNVILTNTTMTSGTIQTTPNLGSGCGADRVEFNNSTINANILGGPNNVVLNDTDYTGNIQARFNVTLNDSTLYGNIYGETNYDLQKVKLQDSFVYGSVTVGTSWQTIEGNWPNSAIYGECTYHTVQPQPLCQDEPPAPAGVNHFRLSYPVQGITCQSSAVLIEACADASCSSRYTDTVTLTLSANNGGAWIGGNQITLSNGMATKYLSKTSSGDSVLGISAASVTASAAAVCLEGTTTDAACSHSFLNTGLRFSTIPNQVAGLASPSKVKLQVVRTDTNTGACVARVTPSSAVQFGYQCVNPTSCITGQSFTVDTTAIADNPASTVSQYTSINRSFNSSAETEFTIQYSDAGQLRLHARLALAASANEPAVTLVQESNSFVTRPHTLVVVNAFYEDESNSISKPNPGTTTEAGQFIASGDPFSVVVEARNASGNTTPNFGQERDLVLNVAKPELIDVAQDIAELVYPSASNPGNLSRNDGAETTVLTGGRQEIKGVRWNEAGTIKLTARLANGSYLGSGDVVAKPASANIGRFYPAEFQLSASSNIMDACTEFTYMDQPAIQLAYQLQALNRQGNITTNYNANYQHKYGIHFVAANGGSSVNLASRLQRLDTNGDLHPITPEAWNNGVSQPLTTSWTDVRFVKPNPVTPIPAGDGMFSNLKVGVTVIKPDETEDETVLAGVDMAFEGCLANENCAVALTGDLDVRYGRLMIEDAFGPEDEDLPIQFVTQYWDPSTHSFVRNTEDQCSAINATHLAVTGVVTTASGNTTVTNGLNPPRSIMLSAPGAPGSAVMEYDLQTGGISYLGYPWTGGTSNQNPKAEAIFGRYRGNKRQIYWQEKLN</sequence>
<reference evidence="3" key="1">
    <citation type="journal article" date="2019" name="Int. J. Syst. Evol. Microbiol.">
        <title>The Global Catalogue of Microorganisms (GCM) 10K type strain sequencing project: providing services to taxonomists for standard genome sequencing and annotation.</title>
        <authorList>
            <consortium name="The Broad Institute Genomics Platform"/>
            <consortium name="The Broad Institute Genome Sequencing Center for Infectious Disease"/>
            <person name="Wu L."/>
            <person name="Ma J."/>
        </authorList>
    </citation>
    <scope>NUCLEOTIDE SEQUENCE [LARGE SCALE GENOMIC DNA]</scope>
    <source>
        <strain evidence="3">DT28</strain>
    </source>
</reference>
<dbReference type="RefSeq" id="WP_377330683.1">
    <property type="nucleotide sequence ID" value="NZ_JBHSGB010000001.1"/>
</dbReference>
<keyword evidence="3" id="KW-1185">Reference proteome</keyword>
<name>A0ABV9JG89_9GAMM</name>
<dbReference type="Pfam" id="PF20419">
    <property type="entry name" value="DUF6701"/>
    <property type="match status" value="1"/>
</dbReference>
<evidence type="ECO:0000259" key="1">
    <source>
        <dbReference type="Pfam" id="PF20419"/>
    </source>
</evidence>
<accession>A0ABV9JG89</accession>
<gene>
    <name evidence="2" type="ORF">ACFO3I_00070</name>
</gene>
<feature type="domain" description="DUF6701" evidence="1">
    <location>
        <begin position="426"/>
        <end position="1033"/>
    </location>
</feature>
<evidence type="ECO:0000313" key="3">
    <source>
        <dbReference type="Proteomes" id="UP001595962"/>
    </source>
</evidence>